<evidence type="ECO:0000313" key="8">
    <source>
        <dbReference type="EMBL" id="KAG9237132.1"/>
    </source>
</evidence>
<evidence type="ECO:0000259" key="7">
    <source>
        <dbReference type="PROSITE" id="PS50850"/>
    </source>
</evidence>
<dbReference type="InterPro" id="IPR036259">
    <property type="entry name" value="MFS_trans_sf"/>
</dbReference>
<dbReference type="Proteomes" id="UP000824998">
    <property type="component" value="Unassembled WGS sequence"/>
</dbReference>
<feature type="transmembrane region" description="Helical" evidence="6">
    <location>
        <begin position="104"/>
        <end position="122"/>
    </location>
</feature>
<keyword evidence="9" id="KW-1185">Reference proteome</keyword>
<accession>A0A9P8C8A0</accession>
<reference evidence="8" key="1">
    <citation type="journal article" date="2021" name="IMA Fungus">
        <title>Genomic characterization of three marine fungi, including Emericellopsis atlantica sp. nov. with signatures of a generalist lifestyle and marine biomass degradation.</title>
        <authorList>
            <person name="Hagestad O.C."/>
            <person name="Hou L."/>
            <person name="Andersen J.H."/>
            <person name="Hansen E.H."/>
            <person name="Altermark B."/>
            <person name="Li C."/>
            <person name="Kuhnert E."/>
            <person name="Cox R.J."/>
            <person name="Crous P.W."/>
            <person name="Spatafora J.W."/>
            <person name="Lail K."/>
            <person name="Amirebrahimi M."/>
            <person name="Lipzen A."/>
            <person name="Pangilinan J."/>
            <person name="Andreopoulos W."/>
            <person name="Hayes R.D."/>
            <person name="Ng V."/>
            <person name="Grigoriev I.V."/>
            <person name="Jackson S.A."/>
            <person name="Sutton T.D.S."/>
            <person name="Dobson A.D.W."/>
            <person name="Rama T."/>
        </authorList>
    </citation>
    <scope>NUCLEOTIDE SEQUENCE</scope>
    <source>
        <strain evidence="8">TRa018bII</strain>
    </source>
</reference>
<dbReference type="InterPro" id="IPR020846">
    <property type="entry name" value="MFS_dom"/>
</dbReference>
<dbReference type="PROSITE" id="PS00216">
    <property type="entry name" value="SUGAR_TRANSPORT_1"/>
    <property type="match status" value="1"/>
</dbReference>
<feature type="transmembrane region" description="Helical" evidence="6">
    <location>
        <begin position="384"/>
        <end position="406"/>
    </location>
</feature>
<proteinExistence type="inferred from homology"/>
<comment type="caution">
    <text evidence="8">The sequence shown here is derived from an EMBL/GenBank/DDBJ whole genome shotgun (WGS) entry which is preliminary data.</text>
</comment>
<evidence type="ECO:0000313" key="9">
    <source>
        <dbReference type="Proteomes" id="UP000824998"/>
    </source>
</evidence>
<dbReference type="OrthoDB" id="6133115at2759"/>
<dbReference type="EMBL" id="MU251392">
    <property type="protein sequence ID" value="KAG9237132.1"/>
    <property type="molecule type" value="Genomic_DNA"/>
</dbReference>
<evidence type="ECO:0000256" key="3">
    <source>
        <dbReference type="ARBA" id="ARBA00022692"/>
    </source>
</evidence>
<comment type="similarity">
    <text evidence="2">Belongs to the major facilitator superfamily. Sugar transporter (TC 2.A.1.1) family.</text>
</comment>
<feature type="transmembrane region" description="Helical" evidence="6">
    <location>
        <begin position="32"/>
        <end position="51"/>
    </location>
</feature>
<dbReference type="Pfam" id="PF00083">
    <property type="entry name" value="Sugar_tr"/>
    <property type="match status" value="1"/>
</dbReference>
<organism evidence="8 9">
    <name type="scientific">Amylocarpus encephaloides</name>
    <dbReference type="NCBI Taxonomy" id="45428"/>
    <lineage>
        <taxon>Eukaryota</taxon>
        <taxon>Fungi</taxon>
        <taxon>Dikarya</taxon>
        <taxon>Ascomycota</taxon>
        <taxon>Pezizomycotina</taxon>
        <taxon>Leotiomycetes</taxon>
        <taxon>Helotiales</taxon>
        <taxon>Helotiales incertae sedis</taxon>
        <taxon>Amylocarpus</taxon>
    </lineage>
</organism>
<protein>
    <submittedName>
        <fullName evidence="8">General substrate transporter</fullName>
    </submittedName>
</protein>
<dbReference type="GO" id="GO:0005351">
    <property type="term" value="F:carbohydrate:proton symporter activity"/>
    <property type="evidence" value="ECO:0007669"/>
    <property type="project" value="TreeGrafter"/>
</dbReference>
<dbReference type="Gene3D" id="1.20.1250.20">
    <property type="entry name" value="MFS general substrate transporter like domains"/>
    <property type="match status" value="1"/>
</dbReference>
<keyword evidence="5 6" id="KW-0472">Membrane</keyword>
<feature type="transmembrane region" description="Helical" evidence="6">
    <location>
        <begin position="449"/>
        <end position="468"/>
    </location>
</feature>
<keyword evidence="3 6" id="KW-0812">Transmembrane</keyword>
<dbReference type="PROSITE" id="PS50850">
    <property type="entry name" value="MFS"/>
    <property type="match status" value="1"/>
</dbReference>
<dbReference type="InterPro" id="IPR050360">
    <property type="entry name" value="MFS_Sugar_Transporters"/>
</dbReference>
<evidence type="ECO:0000256" key="5">
    <source>
        <dbReference type="ARBA" id="ARBA00023136"/>
    </source>
</evidence>
<evidence type="ECO:0000256" key="4">
    <source>
        <dbReference type="ARBA" id="ARBA00022989"/>
    </source>
</evidence>
<dbReference type="AlphaFoldDB" id="A0A9P8C8A0"/>
<evidence type="ECO:0000256" key="1">
    <source>
        <dbReference type="ARBA" id="ARBA00004141"/>
    </source>
</evidence>
<feature type="transmembrane region" description="Helical" evidence="6">
    <location>
        <begin position="349"/>
        <end position="372"/>
    </location>
</feature>
<dbReference type="InterPro" id="IPR005828">
    <property type="entry name" value="MFS_sugar_transport-like"/>
</dbReference>
<comment type="subcellular location">
    <subcellularLocation>
        <location evidence="1">Membrane</location>
        <topology evidence="1">Multi-pass membrane protein</topology>
    </subcellularLocation>
</comment>
<feature type="transmembrane region" description="Helical" evidence="6">
    <location>
        <begin position="71"/>
        <end position="92"/>
    </location>
</feature>
<keyword evidence="4 6" id="KW-1133">Transmembrane helix</keyword>
<feature type="transmembrane region" description="Helical" evidence="6">
    <location>
        <begin position="418"/>
        <end position="437"/>
    </location>
</feature>
<dbReference type="FunFam" id="1.20.1250.20:FF:000117">
    <property type="entry name" value="MFS hexose transporter"/>
    <property type="match status" value="1"/>
</dbReference>
<feature type="transmembrane region" description="Helical" evidence="6">
    <location>
        <begin position="190"/>
        <end position="211"/>
    </location>
</feature>
<dbReference type="PANTHER" id="PTHR48022:SF3">
    <property type="entry name" value="HEXOSE TRANSPORTER PROTEIN (AFU_ORTHOLOGUE AFUA_8G04480)-RELATED"/>
    <property type="match status" value="1"/>
</dbReference>
<feature type="transmembrane region" description="Helical" evidence="6">
    <location>
        <begin position="134"/>
        <end position="154"/>
    </location>
</feature>
<feature type="domain" description="Major facilitator superfamily (MFS) profile" evidence="7">
    <location>
        <begin position="35"/>
        <end position="472"/>
    </location>
</feature>
<feature type="transmembrane region" description="Helical" evidence="6">
    <location>
        <begin position="325"/>
        <end position="342"/>
    </location>
</feature>
<dbReference type="PANTHER" id="PTHR48022">
    <property type="entry name" value="PLASTIDIC GLUCOSE TRANSPORTER 4"/>
    <property type="match status" value="1"/>
</dbReference>
<dbReference type="InterPro" id="IPR005829">
    <property type="entry name" value="Sugar_transporter_CS"/>
</dbReference>
<name>A0A9P8C8A0_9HELO</name>
<evidence type="ECO:0000256" key="2">
    <source>
        <dbReference type="ARBA" id="ARBA00010992"/>
    </source>
</evidence>
<feature type="transmembrane region" description="Helical" evidence="6">
    <location>
        <begin position="283"/>
        <end position="305"/>
    </location>
</feature>
<sequence>MGIDRQIVGADLATVLPQDNARWWTKSHLVKLNLMLFSAILFSGTVGYDNSMMNGLQALPQWKEFMHEPKGAYLGLVNATQALGAIFGYPCMAVLANKYGRKRPIYVGCFVLAFGTALQTTAQNREMFIASRAFIGLASGFFGSVPILITEAAYPTHRGKMTASYNTFYYVGSLLAAWATFGTRNYDNSWAWRVPSLLQVAFPGVCIWGVLLCPESPRWLIAAGRVEDARSVLIKYHAGGDEHSPLVTFEMAEIEQAIQMGRHNTKSTSYADMFKTNGNRHRLFISVSIGVFGQWNGVGVVSYYLAAVLQTVGITSVTQQTLISGFLQLFNLTVAVWAATLVDRVGRRVLWMTSGLGMLVSYIIITGLSGSFDTTKLKGTGLAVIPMLFIFYGFYDIAFTPLLVSYPAEIWQYELRSRGVAVVQSSTFAALFFNLFVNPIALDSIGWKYYIVYIVILIVLCVTIWFAYPETRGMSLEEIAKVFDGDDAALQQGVILSAVEENMAANGVGKDVEHMDEKQCNN</sequence>
<dbReference type="SUPFAM" id="SSF103473">
    <property type="entry name" value="MFS general substrate transporter"/>
    <property type="match status" value="1"/>
</dbReference>
<gene>
    <name evidence="8" type="ORF">BJ875DRAFT_454416</name>
</gene>
<dbReference type="GO" id="GO:0016020">
    <property type="term" value="C:membrane"/>
    <property type="evidence" value="ECO:0007669"/>
    <property type="project" value="UniProtKB-SubCell"/>
</dbReference>
<feature type="transmembrane region" description="Helical" evidence="6">
    <location>
        <begin position="166"/>
        <end position="184"/>
    </location>
</feature>
<evidence type="ECO:0000256" key="6">
    <source>
        <dbReference type="SAM" id="Phobius"/>
    </source>
</evidence>